<evidence type="ECO:0000313" key="3">
    <source>
        <dbReference type="Proteomes" id="UP000032247"/>
    </source>
</evidence>
<keyword evidence="1" id="KW-0472">Membrane</keyword>
<sequence>MSHKKIEDKKLKQTLKENRKIISLFIALIVLFVGSNIGVYFATKAYERSLDDTQHEVEGVSKEIAVAIEGTTTYSELEKAFNRKKASITDSLWEEQFNLKSDDVKTRYFQINDPLYVVNIKDVISRKTNKGFEVLVIGSGSNQNAGSKEAIEEYNKRMQPIMDGYCKEFSTNKEQCNNAVESAGSYMNEFVYKAKFNEKGQMTNWEAMM</sequence>
<dbReference type="AlphaFoldDB" id="A0A0D1KMS4"/>
<feature type="transmembrane region" description="Helical" evidence="1">
    <location>
        <begin position="21"/>
        <end position="42"/>
    </location>
</feature>
<dbReference type="EMBL" id="JXBC01000014">
    <property type="protein sequence ID" value="KIU04496.1"/>
    <property type="molecule type" value="Genomic_DNA"/>
</dbReference>
<dbReference type="GeneID" id="39574383"/>
<protein>
    <submittedName>
        <fullName evidence="2">Uncharacterized protein</fullName>
    </submittedName>
</protein>
<dbReference type="PATRIC" id="fig|1423.173.peg.4953"/>
<comment type="caution">
    <text evidence="2">The sequence shown here is derived from an EMBL/GenBank/DDBJ whole genome shotgun (WGS) entry which is preliminary data.</text>
</comment>
<dbReference type="RefSeq" id="WP_043859091.1">
    <property type="nucleotide sequence ID" value="NZ_CP089149.1"/>
</dbReference>
<accession>A0A0D1KMS4</accession>
<evidence type="ECO:0000313" key="2">
    <source>
        <dbReference type="EMBL" id="KIU04496.1"/>
    </source>
</evidence>
<keyword evidence="1" id="KW-1133">Transmembrane helix</keyword>
<evidence type="ECO:0000256" key="1">
    <source>
        <dbReference type="SAM" id="Phobius"/>
    </source>
</evidence>
<organism evidence="2 3">
    <name type="scientific">Bacillus subtilis</name>
    <dbReference type="NCBI Taxonomy" id="1423"/>
    <lineage>
        <taxon>Bacteria</taxon>
        <taxon>Bacillati</taxon>
        <taxon>Bacillota</taxon>
        <taxon>Bacilli</taxon>
        <taxon>Bacillales</taxon>
        <taxon>Bacillaceae</taxon>
        <taxon>Bacillus</taxon>
    </lineage>
</organism>
<keyword evidence="1" id="KW-0812">Transmembrane</keyword>
<name>A0A0D1KMS4_BACIU</name>
<proteinExistence type="predicted"/>
<gene>
    <name evidence="2" type="ORF">SC09_contig8orf00154</name>
</gene>
<reference evidence="2 3" key="1">
    <citation type="submission" date="2014-12" db="EMBL/GenBank/DDBJ databases">
        <title>Comparative genome analysis of Bacillus coagulans HM-08, Clostridium butyricum HM-68, Bacillus subtilis HM-66 and Bacillus licheniformis BL-09.</title>
        <authorList>
            <person name="Zhang H."/>
        </authorList>
    </citation>
    <scope>NUCLEOTIDE SEQUENCE [LARGE SCALE GENOMIC DNA]</scope>
    <source>
        <strain evidence="2 3">HM-66</strain>
    </source>
</reference>
<dbReference type="Proteomes" id="UP000032247">
    <property type="component" value="Unassembled WGS sequence"/>
</dbReference>